<evidence type="ECO:0000256" key="5">
    <source>
        <dbReference type="ARBA" id="ARBA00023254"/>
    </source>
</evidence>
<organism evidence="8 9">
    <name type="scientific">Caenorhabditis auriculariae</name>
    <dbReference type="NCBI Taxonomy" id="2777116"/>
    <lineage>
        <taxon>Eukaryota</taxon>
        <taxon>Metazoa</taxon>
        <taxon>Ecdysozoa</taxon>
        <taxon>Nematoda</taxon>
        <taxon>Chromadorea</taxon>
        <taxon>Rhabditida</taxon>
        <taxon>Rhabditina</taxon>
        <taxon>Rhabditomorpha</taxon>
        <taxon>Rhabditoidea</taxon>
        <taxon>Rhabditidae</taxon>
        <taxon>Peloderinae</taxon>
        <taxon>Caenorhabditis</taxon>
    </lineage>
</organism>
<evidence type="ECO:0000259" key="7">
    <source>
        <dbReference type="PROSITE" id="PS50815"/>
    </source>
</evidence>
<evidence type="ECO:0000256" key="4">
    <source>
        <dbReference type="ARBA" id="ARBA00023242"/>
    </source>
</evidence>
<reference evidence="8" key="1">
    <citation type="submission" date="2020-10" db="EMBL/GenBank/DDBJ databases">
        <authorList>
            <person name="Kikuchi T."/>
        </authorList>
    </citation>
    <scope>NUCLEOTIDE SEQUENCE</scope>
    <source>
        <strain evidence="8">NKZ352</strain>
    </source>
</reference>
<dbReference type="EMBL" id="CAJGYM010000003">
    <property type="protein sequence ID" value="CAD6185920.1"/>
    <property type="molecule type" value="Genomic_DNA"/>
</dbReference>
<evidence type="ECO:0000256" key="2">
    <source>
        <dbReference type="ARBA" id="ARBA00004286"/>
    </source>
</evidence>
<keyword evidence="9" id="KW-1185">Reference proteome</keyword>
<dbReference type="GO" id="GO:0005694">
    <property type="term" value="C:chromosome"/>
    <property type="evidence" value="ECO:0007669"/>
    <property type="project" value="UniProtKB-SubCell"/>
</dbReference>
<dbReference type="AlphaFoldDB" id="A0A8S1GXK5"/>
<feature type="compositionally biased region" description="Polar residues" evidence="6">
    <location>
        <begin position="340"/>
        <end position="354"/>
    </location>
</feature>
<dbReference type="Proteomes" id="UP000835052">
    <property type="component" value="Unassembled WGS sequence"/>
</dbReference>
<dbReference type="Gene3D" id="3.30.900.10">
    <property type="entry name" value="HORMA domain"/>
    <property type="match status" value="1"/>
</dbReference>
<evidence type="ECO:0000313" key="8">
    <source>
        <dbReference type="EMBL" id="CAD6185920.1"/>
    </source>
</evidence>
<proteinExistence type="predicted"/>
<keyword evidence="4" id="KW-0539">Nucleus</keyword>
<dbReference type="Pfam" id="PF02301">
    <property type="entry name" value="HORMA"/>
    <property type="match status" value="1"/>
</dbReference>
<dbReference type="InterPro" id="IPR051294">
    <property type="entry name" value="HORMA_MeioticProgression"/>
</dbReference>
<dbReference type="PANTHER" id="PTHR48225:SF7">
    <property type="entry name" value="MEIOSIS-SPECIFIC PROTEIN HOP1"/>
    <property type="match status" value="1"/>
</dbReference>
<dbReference type="PROSITE" id="PS50815">
    <property type="entry name" value="HORMA"/>
    <property type="match status" value="1"/>
</dbReference>
<feature type="region of interest" description="Disordered" evidence="6">
    <location>
        <begin position="294"/>
        <end position="383"/>
    </location>
</feature>
<dbReference type="InterPro" id="IPR003511">
    <property type="entry name" value="HORMA_dom"/>
</dbReference>
<accession>A0A8S1GXK5</accession>
<keyword evidence="3" id="KW-0158">Chromosome</keyword>
<feature type="compositionally biased region" description="Basic residues" evidence="6">
    <location>
        <begin position="362"/>
        <end position="373"/>
    </location>
</feature>
<comment type="subcellular location">
    <subcellularLocation>
        <location evidence="2">Chromosome</location>
    </subcellularLocation>
    <subcellularLocation>
        <location evidence="1">Nucleus</location>
    </subcellularLocation>
</comment>
<dbReference type="PANTHER" id="PTHR48225">
    <property type="entry name" value="HORMA DOMAIN-CONTAINING PROTEIN 1"/>
    <property type="match status" value="1"/>
</dbReference>
<name>A0A8S1GXK5_9PELO</name>
<evidence type="ECO:0000313" key="9">
    <source>
        <dbReference type="Proteomes" id="UP000835052"/>
    </source>
</evidence>
<comment type="caution">
    <text evidence="8">The sequence shown here is derived from an EMBL/GenBank/DDBJ whole genome shotgun (WGS) entry which is preliminary data.</text>
</comment>
<dbReference type="GO" id="GO:0005634">
    <property type="term" value="C:nucleus"/>
    <property type="evidence" value="ECO:0007669"/>
    <property type="project" value="UniProtKB-SubCell"/>
</dbReference>
<protein>
    <recommendedName>
        <fullName evidence="7">HORMA domain-containing protein</fullName>
    </recommendedName>
</protein>
<evidence type="ECO:0000256" key="3">
    <source>
        <dbReference type="ARBA" id="ARBA00022454"/>
    </source>
</evidence>
<sequence>MPPAVSQVSHSQDSIQNISRRISNGDAVHDTKWTQTFPASVGDEVNSHRFIVRAVFLAFSSILRYRKILPEDCFRTNYITESVKVKSLDYKNGLGGRVAAKIRGASEAIKAGYLDEFSLVIYLDEENDDDAAEVFTWKMFYDDGIPYAELSSGNVGGTSLQRLASLKFEGSQKVCHQFVLMIRSIVLMCAKILKPLPEKAMASFRIKYRDHTPGDYKADGFLDHPTYFNVPEGIQSATVGNLRPGFHGSILTCCSLFMEDGFAAESQLKKAIDSYAETNGFGVNDTSYQSFTATNEISGMDTPPLIEKPRTAEEDEPMETESMGSHPSKRSKKSSEPPAKTQQPKRATRARTQTAKIEKKAKISPKKNQRHYGRVSSVQVASP</sequence>
<feature type="domain" description="HORMA" evidence="7">
    <location>
        <begin position="45"/>
        <end position="253"/>
    </location>
</feature>
<dbReference type="InterPro" id="IPR036570">
    <property type="entry name" value="HORMA_dom_sf"/>
</dbReference>
<dbReference type="GO" id="GO:0051321">
    <property type="term" value="P:meiotic cell cycle"/>
    <property type="evidence" value="ECO:0007669"/>
    <property type="project" value="UniProtKB-KW"/>
</dbReference>
<dbReference type="OrthoDB" id="1928087at2759"/>
<keyword evidence="5" id="KW-0469">Meiosis</keyword>
<gene>
    <name evidence="8" type="ORF">CAUJ_LOCUS1839</name>
</gene>
<dbReference type="SUPFAM" id="SSF56019">
    <property type="entry name" value="The spindle assembly checkpoint protein mad2"/>
    <property type="match status" value="1"/>
</dbReference>
<evidence type="ECO:0000256" key="6">
    <source>
        <dbReference type="SAM" id="MobiDB-lite"/>
    </source>
</evidence>
<evidence type="ECO:0000256" key="1">
    <source>
        <dbReference type="ARBA" id="ARBA00004123"/>
    </source>
</evidence>